<sequence length="56" mass="6366">MSSNKTTLVKKEKLVVNSNQKAQLSDYELNKVALRIEEEVNASQNKKATVKIFEVE</sequence>
<dbReference type="Proteomes" id="UP000707245">
    <property type="component" value="Unassembled WGS sequence"/>
</dbReference>
<name>A0ABR9FSG8_9GAMM</name>
<organism evidence="1 2">
    <name type="scientific">Pseudoalteromonas prydzensis</name>
    <dbReference type="NCBI Taxonomy" id="182141"/>
    <lineage>
        <taxon>Bacteria</taxon>
        <taxon>Pseudomonadati</taxon>
        <taxon>Pseudomonadota</taxon>
        <taxon>Gammaproteobacteria</taxon>
        <taxon>Alteromonadales</taxon>
        <taxon>Pseudoalteromonadaceae</taxon>
        <taxon>Pseudoalteromonas</taxon>
    </lineage>
</organism>
<evidence type="ECO:0000313" key="1">
    <source>
        <dbReference type="EMBL" id="MBE0459747.1"/>
    </source>
</evidence>
<keyword evidence="2" id="KW-1185">Reference proteome</keyword>
<dbReference type="EMBL" id="RRZA01000106">
    <property type="protein sequence ID" value="MBE0459747.1"/>
    <property type="molecule type" value="Genomic_DNA"/>
</dbReference>
<protein>
    <submittedName>
        <fullName evidence="1">Uncharacterized protein</fullName>
    </submittedName>
</protein>
<accession>A0ABR9FSG8</accession>
<dbReference type="RefSeq" id="WP_192543086.1">
    <property type="nucleotide sequence ID" value="NZ_JBQELX010000023.1"/>
</dbReference>
<evidence type="ECO:0000313" key="2">
    <source>
        <dbReference type="Proteomes" id="UP000707245"/>
    </source>
</evidence>
<reference evidence="1 2" key="1">
    <citation type="submission" date="2020-07" db="EMBL/GenBank/DDBJ databases">
        <title>Halophilic bacteria isolated from french cheeses.</title>
        <authorList>
            <person name="Kothe C.I."/>
            <person name="Farah-Kraiem B."/>
            <person name="Renault P."/>
            <person name="Dridi B."/>
        </authorList>
    </citation>
    <scope>NUCLEOTIDE SEQUENCE [LARGE SCALE GENOMIC DNA]</scope>
    <source>
        <strain evidence="1 2">FME14</strain>
    </source>
</reference>
<proteinExistence type="predicted"/>
<gene>
    <name evidence="1" type="ORF">EI167_20400</name>
</gene>
<comment type="caution">
    <text evidence="1">The sequence shown here is derived from an EMBL/GenBank/DDBJ whole genome shotgun (WGS) entry which is preliminary data.</text>
</comment>